<organism evidence="1 2">
    <name type="scientific">Candidatus Nitrotoga fabula</name>
    <dbReference type="NCBI Taxonomy" id="2182327"/>
    <lineage>
        <taxon>Bacteria</taxon>
        <taxon>Pseudomonadati</taxon>
        <taxon>Pseudomonadota</taxon>
        <taxon>Betaproteobacteria</taxon>
        <taxon>Nitrosomonadales</taxon>
        <taxon>Gallionellaceae</taxon>
        <taxon>Candidatus Nitrotoga</taxon>
    </lineage>
</organism>
<sequence length="388" mass="43906">MLASEFISVTSRPYSSLLRELFILGRLFSAKHLPFNMQAQTQSNWCWAATSTSVSHFYWFLSPWTQCRVANGELNHNDCCNSPVPSPCNVPWYLDKALTRTNNFVNITGQVSFQQVRDEIDAGRPVGARIGWGGGGGHFMVIYGYSVAAGVEYFDIDDPIYGKTHLTVSDFSTNYQGSGNWTHTYFTKSYFKMPPIKILIPNDPILRRIWEARPLLRMKQDTTFTGEIRDMGQESHATLGMAQRIYSLGLDSLIADHHPELKPVGLRVYEMSEDMPQAFFDVTEEDEPRLLQMSMSKNHLEPFVRGLAQALSTAEKSNQECELRLLRVPALNFEALWLSFEGEAKDVLVPLRAVGRLTPHKIIHLDEAYDTLREAARALPKMDDAMGS</sequence>
<dbReference type="InterPro" id="IPR038765">
    <property type="entry name" value="Papain-like_cys_pep_sf"/>
</dbReference>
<dbReference type="GO" id="GO:0008233">
    <property type="term" value="F:peptidase activity"/>
    <property type="evidence" value="ECO:0007669"/>
    <property type="project" value="UniProtKB-KW"/>
</dbReference>
<dbReference type="AlphaFoldDB" id="A0A916FAD7"/>
<reference evidence="1" key="1">
    <citation type="submission" date="2021-02" db="EMBL/GenBank/DDBJ databases">
        <authorList>
            <person name="Han P."/>
        </authorList>
    </citation>
    <scope>NUCLEOTIDE SEQUENCE</scope>
    <source>
        <strain evidence="1">Candidatus Nitrotoga sp. ZN8</strain>
    </source>
</reference>
<name>A0A916FAD7_9PROT</name>
<evidence type="ECO:0000313" key="1">
    <source>
        <dbReference type="EMBL" id="CAE6715270.1"/>
    </source>
</evidence>
<keyword evidence="2" id="KW-1185">Reference proteome</keyword>
<dbReference type="Gene3D" id="3.90.70.10">
    <property type="entry name" value="Cysteine proteinases"/>
    <property type="match status" value="1"/>
</dbReference>
<keyword evidence="1" id="KW-0378">Hydrolase</keyword>
<dbReference type="GO" id="GO:0006508">
    <property type="term" value="P:proteolysis"/>
    <property type="evidence" value="ECO:0007669"/>
    <property type="project" value="UniProtKB-KW"/>
</dbReference>
<proteinExistence type="predicted"/>
<dbReference type="Pfam" id="PF12385">
    <property type="entry name" value="Peptidase_C70"/>
    <property type="match status" value="1"/>
</dbReference>
<dbReference type="InterPro" id="IPR022118">
    <property type="entry name" value="Peptidase_C70_AvrRpt2"/>
</dbReference>
<dbReference type="SUPFAM" id="SSF54001">
    <property type="entry name" value="Cysteine proteinases"/>
    <property type="match status" value="1"/>
</dbReference>
<dbReference type="Proteomes" id="UP000675882">
    <property type="component" value="Unassembled WGS sequence"/>
</dbReference>
<evidence type="ECO:0000313" key="2">
    <source>
        <dbReference type="Proteomes" id="UP000675882"/>
    </source>
</evidence>
<accession>A0A916FAD7</accession>
<dbReference type="EMBL" id="CAJNBL010000018">
    <property type="protein sequence ID" value="CAE6715270.1"/>
    <property type="molecule type" value="Genomic_DNA"/>
</dbReference>
<comment type="caution">
    <text evidence="1">The sequence shown here is derived from an EMBL/GenBank/DDBJ whole genome shotgun (WGS) entry which is preliminary data.</text>
</comment>
<protein>
    <submittedName>
        <fullName evidence="1">Papain like cysteine protease AvrRpt2</fullName>
    </submittedName>
</protein>
<dbReference type="RefSeq" id="WP_213035915.1">
    <property type="nucleotide sequence ID" value="NZ_CAJNBL010000018.1"/>
</dbReference>
<keyword evidence="1" id="KW-0645">Protease</keyword>
<gene>
    <name evidence="1" type="ORF">NTGZN8_250021</name>
</gene>